<dbReference type="Proteomes" id="UP000735302">
    <property type="component" value="Unassembled WGS sequence"/>
</dbReference>
<name>A0AAV4D045_9GAST</name>
<accession>A0AAV4D045</accession>
<reference evidence="3 4" key="1">
    <citation type="journal article" date="2021" name="Elife">
        <title>Chloroplast acquisition without the gene transfer in kleptoplastic sea slugs, Plakobranchus ocellatus.</title>
        <authorList>
            <person name="Maeda T."/>
            <person name="Takahashi S."/>
            <person name="Yoshida T."/>
            <person name="Shimamura S."/>
            <person name="Takaki Y."/>
            <person name="Nagai Y."/>
            <person name="Toyoda A."/>
            <person name="Suzuki Y."/>
            <person name="Arimoto A."/>
            <person name="Ishii H."/>
            <person name="Satoh N."/>
            <person name="Nishiyama T."/>
            <person name="Hasebe M."/>
            <person name="Maruyama T."/>
            <person name="Minagawa J."/>
            <person name="Obokata J."/>
            <person name="Shigenobu S."/>
        </authorList>
    </citation>
    <scope>NUCLEOTIDE SEQUENCE [LARGE SCALE GENOMIC DNA]</scope>
</reference>
<feature type="transmembrane region" description="Helical" evidence="2">
    <location>
        <begin position="353"/>
        <end position="381"/>
    </location>
</feature>
<evidence type="ECO:0000256" key="1">
    <source>
        <dbReference type="SAM" id="MobiDB-lite"/>
    </source>
</evidence>
<sequence length="394" mass="42756">MKSGFEWERRPCQEENSFICETTKFPYPESYARDSTTGMLIVSRETGQSCRVVCNQVYGCYRTSPLGNSSCILDLVLESNSDDNIKAYRKPLVVNAKVMSFTSSQMSEIRERFDDGSDDDEEEENSDNCTPPAAPAAPDGLVSYNDAKVPVIVNSVEPCPTATVIESQTCTAVQPSASTIVQTTTVFDTITLTPSASIVPTTVVHTDTVTMTTRLFSSCSQELVTVSSSCEPVQLSASRLTYTTVVYSTVLQTPEVSIVPTTIVVTDTVTTTQAHASCTPSVHTEVSTFTYTATASVPTHTCASQASVNNQTREEIEQAVSSIVSELRIDVQATSKARAKFKSAPDSRVSSQAMGVVSLAFIGIVMLLIFSIDAPNIYFVLKDRMDRWHGEVPV</sequence>
<keyword evidence="4" id="KW-1185">Reference proteome</keyword>
<keyword evidence="2" id="KW-0812">Transmembrane</keyword>
<evidence type="ECO:0008006" key="5">
    <source>
        <dbReference type="Google" id="ProtNLM"/>
    </source>
</evidence>
<organism evidence="3 4">
    <name type="scientific">Plakobranchus ocellatus</name>
    <dbReference type="NCBI Taxonomy" id="259542"/>
    <lineage>
        <taxon>Eukaryota</taxon>
        <taxon>Metazoa</taxon>
        <taxon>Spiralia</taxon>
        <taxon>Lophotrochozoa</taxon>
        <taxon>Mollusca</taxon>
        <taxon>Gastropoda</taxon>
        <taxon>Heterobranchia</taxon>
        <taxon>Euthyneura</taxon>
        <taxon>Panpulmonata</taxon>
        <taxon>Sacoglossa</taxon>
        <taxon>Placobranchoidea</taxon>
        <taxon>Plakobranchidae</taxon>
        <taxon>Plakobranchus</taxon>
    </lineage>
</organism>
<dbReference type="AlphaFoldDB" id="A0AAV4D045"/>
<keyword evidence="2" id="KW-1133">Transmembrane helix</keyword>
<comment type="caution">
    <text evidence="3">The sequence shown here is derived from an EMBL/GenBank/DDBJ whole genome shotgun (WGS) entry which is preliminary data.</text>
</comment>
<feature type="compositionally biased region" description="Acidic residues" evidence="1">
    <location>
        <begin position="116"/>
        <end position="126"/>
    </location>
</feature>
<feature type="region of interest" description="Disordered" evidence="1">
    <location>
        <begin position="107"/>
        <end position="137"/>
    </location>
</feature>
<protein>
    <recommendedName>
        <fullName evidence="5">Apple domain-containing protein</fullName>
    </recommendedName>
</protein>
<evidence type="ECO:0000313" key="4">
    <source>
        <dbReference type="Proteomes" id="UP000735302"/>
    </source>
</evidence>
<evidence type="ECO:0000256" key="2">
    <source>
        <dbReference type="SAM" id="Phobius"/>
    </source>
</evidence>
<gene>
    <name evidence="3" type="ORF">PoB_006400000</name>
</gene>
<dbReference type="EMBL" id="BLXT01007237">
    <property type="protein sequence ID" value="GFO37495.1"/>
    <property type="molecule type" value="Genomic_DNA"/>
</dbReference>
<proteinExistence type="predicted"/>
<keyword evidence="2" id="KW-0472">Membrane</keyword>
<evidence type="ECO:0000313" key="3">
    <source>
        <dbReference type="EMBL" id="GFO37495.1"/>
    </source>
</evidence>